<gene>
    <name evidence="4" type="ORF">SAMN05660835_01356</name>
</gene>
<dbReference type="GO" id="GO:0005506">
    <property type="term" value="F:iron ion binding"/>
    <property type="evidence" value="ECO:0007669"/>
    <property type="project" value="TreeGrafter"/>
</dbReference>
<dbReference type="OrthoDB" id="9770424at2"/>
<dbReference type="GO" id="GO:0070025">
    <property type="term" value="F:carbon monoxide binding"/>
    <property type="evidence" value="ECO:0007669"/>
    <property type="project" value="TreeGrafter"/>
</dbReference>
<dbReference type="InterPro" id="IPR042244">
    <property type="entry name" value="HypD_2_sf"/>
</dbReference>
<dbReference type="PANTHER" id="PTHR30149:SF0">
    <property type="entry name" value="HYDROGENASE MATURATION FACTOR HYPD"/>
    <property type="match status" value="1"/>
</dbReference>
<proteinExistence type="inferred from homology"/>
<reference evidence="5" key="1">
    <citation type="submission" date="2016-10" db="EMBL/GenBank/DDBJ databases">
        <authorList>
            <person name="Varghese N."/>
            <person name="Submissions S."/>
        </authorList>
    </citation>
    <scope>NUCLEOTIDE SEQUENCE [LARGE SCALE GENOMIC DNA]</scope>
    <source>
        <strain evidence="5">DSM 8415</strain>
    </source>
</reference>
<dbReference type="Gene3D" id="6.10.20.100">
    <property type="match status" value="1"/>
</dbReference>
<dbReference type="Pfam" id="PF01924">
    <property type="entry name" value="HypD"/>
    <property type="match status" value="1"/>
</dbReference>
<dbReference type="PIRSF" id="PIRSF005622">
    <property type="entry name" value="Hydrgn_mat_hypD"/>
    <property type="match status" value="1"/>
</dbReference>
<dbReference type="RefSeq" id="WP_025391233.1">
    <property type="nucleotide sequence ID" value="NZ_FMYU01000009.1"/>
</dbReference>
<evidence type="ECO:0000256" key="2">
    <source>
        <dbReference type="ARBA" id="ARBA00022723"/>
    </source>
</evidence>
<evidence type="ECO:0000313" key="4">
    <source>
        <dbReference type="EMBL" id="SDC78682.1"/>
    </source>
</evidence>
<keyword evidence="5" id="KW-1185">Reference proteome</keyword>
<dbReference type="InterPro" id="IPR042243">
    <property type="entry name" value="HypD_1"/>
</dbReference>
<dbReference type="Proteomes" id="UP000199411">
    <property type="component" value="Unassembled WGS sequence"/>
</dbReference>
<evidence type="ECO:0000256" key="1">
    <source>
        <dbReference type="ARBA" id="ARBA00007888"/>
    </source>
</evidence>
<name>A0A1G6PEK5_9BACT</name>
<dbReference type="EMBL" id="FMYU01000009">
    <property type="protein sequence ID" value="SDC78682.1"/>
    <property type="molecule type" value="Genomic_DNA"/>
</dbReference>
<evidence type="ECO:0000256" key="3">
    <source>
        <dbReference type="ARBA" id="ARBA00023004"/>
    </source>
</evidence>
<protein>
    <submittedName>
        <fullName evidence="4">Hydrogenase expression/formation protein HypD</fullName>
    </submittedName>
</protein>
<evidence type="ECO:0000313" key="5">
    <source>
        <dbReference type="Proteomes" id="UP000199411"/>
    </source>
</evidence>
<keyword evidence="2" id="KW-0479">Metal-binding</keyword>
<keyword evidence="3" id="KW-0408">Iron</keyword>
<dbReference type="InterPro" id="IPR002780">
    <property type="entry name" value="Hyd_form_HypD"/>
</dbReference>
<comment type="similarity">
    <text evidence="1">Belongs to the HypD family.</text>
</comment>
<dbReference type="NCBIfam" id="TIGR00075">
    <property type="entry name" value="hypD"/>
    <property type="match status" value="1"/>
</dbReference>
<sequence length="362" mass="40048">MQLSKFKDKDLVLALAQSIKVKSKNFENLRIMHVCGTHENSIVRYALRDLLPDNIKLLAGPGCPVCVTSSKDIDAIINYGIKNNCTIATFGDMLRVKGSNYSLFSASKMGLSVKMVYGLDEAIDFAKKSRQDVIFFSVGFETTAAPIASIIKSISLPENLSFFSVHKYTPNGVLELLKAGKLNIDALILPGHASIVSGLVPYEKASSDFKLPCVAAGFEPADILSAILMIINQIENNTCKVENEYERLLSYEGNKLAQKALNDVFDIVPCIWRGLGTIENSGFEFKKTYDFLNAKVKFNIPFSEDYIEEQKGCRCAEVILGLIEPTQCPMFSKVCNPHNPVGPCMVSDEGTCRNWWEVKGEI</sequence>
<dbReference type="Gene3D" id="3.40.50.11750">
    <property type="entry name" value="HypD, alpha/beta domain 1"/>
    <property type="match status" value="2"/>
</dbReference>
<dbReference type="GO" id="GO:0051539">
    <property type="term" value="F:4 iron, 4 sulfur cluster binding"/>
    <property type="evidence" value="ECO:0007669"/>
    <property type="project" value="TreeGrafter"/>
</dbReference>
<dbReference type="GO" id="GO:0051604">
    <property type="term" value="P:protein maturation"/>
    <property type="evidence" value="ECO:0007669"/>
    <property type="project" value="TreeGrafter"/>
</dbReference>
<accession>A0A1G6PEK5</accession>
<organism evidence="4 5">
    <name type="scientific">Desulfurella multipotens</name>
    <dbReference type="NCBI Taxonomy" id="79269"/>
    <lineage>
        <taxon>Bacteria</taxon>
        <taxon>Pseudomonadati</taxon>
        <taxon>Campylobacterota</taxon>
        <taxon>Desulfurellia</taxon>
        <taxon>Desulfurellales</taxon>
        <taxon>Desulfurellaceae</taxon>
        <taxon>Desulfurella</taxon>
    </lineage>
</organism>
<dbReference type="PANTHER" id="PTHR30149">
    <property type="entry name" value="HYDROGENASE PROTEIN ASSEMBLY PROTEIN HYPD"/>
    <property type="match status" value="1"/>
</dbReference>
<dbReference type="AlphaFoldDB" id="A0A1G6PEK5"/>